<keyword evidence="3" id="KW-1185">Reference proteome</keyword>
<dbReference type="Pfam" id="PF13650">
    <property type="entry name" value="Asp_protease_2"/>
    <property type="match status" value="1"/>
</dbReference>
<proteinExistence type="predicted"/>
<dbReference type="InterPro" id="IPR043502">
    <property type="entry name" value="DNA/RNA_pol_sf"/>
</dbReference>
<feature type="region of interest" description="Disordered" evidence="1">
    <location>
        <begin position="279"/>
        <end position="304"/>
    </location>
</feature>
<dbReference type="EMBL" id="BFEA01000626">
    <property type="protein sequence ID" value="GBG87674.1"/>
    <property type="molecule type" value="Genomic_DNA"/>
</dbReference>
<gene>
    <name evidence="2" type="ORF">CBR_g45828</name>
</gene>
<evidence type="ECO:0000256" key="1">
    <source>
        <dbReference type="SAM" id="MobiDB-lite"/>
    </source>
</evidence>
<comment type="caution">
    <text evidence="2">The sequence shown here is derived from an EMBL/GenBank/DDBJ whole genome shotgun (WGS) entry which is preliminary data.</text>
</comment>
<feature type="compositionally biased region" description="Basic and acidic residues" evidence="1">
    <location>
        <begin position="295"/>
        <end position="304"/>
    </location>
</feature>
<accession>A0A388LZC3</accession>
<reference evidence="2 3" key="1">
    <citation type="journal article" date="2018" name="Cell">
        <title>The Chara Genome: Secondary Complexity and Implications for Plant Terrestrialization.</title>
        <authorList>
            <person name="Nishiyama T."/>
            <person name="Sakayama H."/>
            <person name="Vries J.D."/>
            <person name="Buschmann H."/>
            <person name="Saint-Marcoux D."/>
            <person name="Ullrich K.K."/>
            <person name="Haas F.B."/>
            <person name="Vanderstraeten L."/>
            <person name="Becker D."/>
            <person name="Lang D."/>
            <person name="Vosolsobe S."/>
            <person name="Rombauts S."/>
            <person name="Wilhelmsson P.K.I."/>
            <person name="Janitza P."/>
            <person name="Kern R."/>
            <person name="Heyl A."/>
            <person name="Rumpler F."/>
            <person name="Villalobos L.I.A.C."/>
            <person name="Clay J.M."/>
            <person name="Skokan R."/>
            <person name="Toyoda A."/>
            <person name="Suzuki Y."/>
            <person name="Kagoshima H."/>
            <person name="Schijlen E."/>
            <person name="Tajeshwar N."/>
            <person name="Catarino B."/>
            <person name="Hetherington A.J."/>
            <person name="Saltykova A."/>
            <person name="Bonnot C."/>
            <person name="Breuninger H."/>
            <person name="Symeonidi A."/>
            <person name="Radhakrishnan G.V."/>
            <person name="Van Nieuwerburgh F."/>
            <person name="Deforce D."/>
            <person name="Chang C."/>
            <person name="Karol K.G."/>
            <person name="Hedrich R."/>
            <person name="Ulvskov P."/>
            <person name="Glockner G."/>
            <person name="Delwiche C.F."/>
            <person name="Petrasek J."/>
            <person name="Van de Peer Y."/>
            <person name="Friml J."/>
            <person name="Beilby M."/>
            <person name="Dolan L."/>
            <person name="Kohara Y."/>
            <person name="Sugano S."/>
            <person name="Fujiyama A."/>
            <person name="Delaux P.-M."/>
            <person name="Quint M."/>
            <person name="TheiBen G."/>
            <person name="Hagemann M."/>
            <person name="Harholt J."/>
            <person name="Dunand C."/>
            <person name="Zachgo S."/>
            <person name="Langdale J."/>
            <person name="Maumus F."/>
            <person name="Straeten D.V.D."/>
            <person name="Gould S.B."/>
            <person name="Rensing S.A."/>
        </authorList>
    </citation>
    <scope>NUCLEOTIDE SEQUENCE [LARGE SCALE GENOMIC DNA]</scope>
    <source>
        <strain evidence="2 3">S276</strain>
    </source>
</reference>
<evidence type="ECO:0000313" key="2">
    <source>
        <dbReference type="EMBL" id="GBG87674.1"/>
    </source>
</evidence>
<protein>
    <recommendedName>
        <fullName evidence="4">CCHC-type domain-containing protein</fullName>
    </recommendedName>
</protein>
<feature type="compositionally biased region" description="Basic and acidic residues" evidence="1">
    <location>
        <begin position="238"/>
        <end position="258"/>
    </location>
</feature>
<dbReference type="OrthoDB" id="5599163at2759"/>
<sequence length="914" mass="103014">MVYALGSYVSPFLGAPAYQSPTLSGIQTIFTGKNVSEFMGGTGNGGECSDQEMIVNFLHHTAPKIDREVRDAIPNSGRWLTFRERVTRIFACDEVSYSVEDLKEMKREEDESLVAFVRRYEKASNPLVEGRFMGELERFEIFLGFLSQVKVLAHDTEGQSAKAHPIKVLDNLGKGVTTGKGGGMPQYDDRRPEIEGKDIITSSPRRGEFARSDGEWRKGSRGDWKKNDGEWGTSKWSNTKDNRWKPKDEIEAKRPERREEEMTKEIKVLKAVMKKLQNNSLKKEEPPAQAVPRPEGWEKGDPSPRRTWNDKACMYCGDEDHRKRDCQTMLDALKEGIIELDDRKYVMWADEGKPVPFLPSMKINVDIRRRRMNAAKGKQTQMPVAAKVSRVTFEDDLGESSERMMKKAKVPLVETTTSGDPKEEAKASVLMAEKGKEERAETVEGKGDYFYVLGSGKLNATVNGVRMVAIVDDGSESTVCEDKVAREFGLEVDRSVAMTMVSANKLRQSALGVCHKAKVVIVGVEPTVPVFTVKHCSSDLILGKTWLTRVNATTENKRDGSQTVTIDGPESSRVTLKTVNEFDKRHKMMVVPMGWTNGVAVFQRAMVAVLGELIPNLVEVFLDDFPIKGPLEMDETEVMPGVRKFVATHAEDIKKVLVKLEDTNLTPLHQAPGPMQRMQWMPKIPLMSPKPFSGDKKREEDLDTWVRTVPTYVRHKLTRPEEEVVVAAYFLEGSAARWLNGLVQQQGYGQDFDAWAQSQTLEQFVRSVYNRWNDPQGAQKATDAINNLCSRRFKDVRELTDTVERLLVAPGVRFDPQVLLTDYLRCLPTEVRTKLVDEAYIDQHTFASFSKKALDIEAKLGSAHKASNDGRKRLPQDWKKKGQLMFVHHDGQTTEIDDYSDLGEFTEHDGGGES</sequence>
<dbReference type="Gramene" id="GBG87674">
    <property type="protein sequence ID" value="GBG87674"/>
    <property type="gene ID" value="CBR_g45828"/>
</dbReference>
<dbReference type="Gene3D" id="2.40.70.10">
    <property type="entry name" value="Acid Proteases"/>
    <property type="match status" value="1"/>
</dbReference>
<name>A0A388LZC3_CHABU</name>
<dbReference type="CDD" id="cd00303">
    <property type="entry name" value="retropepsin_like"/>
    <property type="match status" value="1"/>
</dbReference>
<evidence type="ECO:0000313" key="3">
    <source>
        <dbReference type="Proteomes" id="UP000265515"/>
    </source>
</evidence>
<dbReference type="Proteomes" id="UP000265515">
    <property type="component" value="Unassembled WGS sequence"/>
</dbReference>
<evidence type="ECO:0008006" key="4">
    <source>
        <dbReference type="Google" id="ProtNLM"/>
    </source>
</evidence>
<organism evidence="2 3">
    <name type="scientific">Chara braunii</name>
    <name type="common">Braun's stonewort</name>
    <dbReference type="NCBI Taxonomy" id="69332"/>
    <lineage>
        <taxon>Eukaryota</taxon>
        <taxon>Viridiplantae</taxon>
        <taxon>Streptophyta</taxon>
        <taxon>Charophyceae</taxon>
        <taxon>Charales</taxon>
        <taxon>Characeae</taxon>
        <taxon>Chara</taxon>
    </lineage>
</organism>
<dbReference type="SUPFAM" id="SSF50630">
    <property type="entry name" value="Acid proteases"/>
    <property type="match status" value="1"/>
</dbReference>
<dbReference type="InterPro" id="IPR021109">
    <property type="entry name" value="Peptidase_aspartic_dom_sf"/>
</dbReference>
<dbReference type="SUPFAM" id="SSF56672">
    <property type="entry name" value="DNA/RNA polymerases"/>
    <property type="match status" value="1"/>
</dbReference>
<feature type="region of interest" description="Disordered" evidence="1">
    <location>
        <begin position="204"/>
        <end position="258"/>
    </location>
</feature>
<dbReference type="AlphaFoldDB" id="A0A388LZC3"/>
<feature type="compositionally biased region" description="Basic and acidic residues" evidence="1">
    <location>
        <begin position="205"/>
        <end position="229"/>
    </location>
</feature>